<dbReference type="EMBL" id="BJYG01000082">
    <property type="protein sequence ID" value="GEN65240.1"/>
    <property type="molecule type" value="Genomic_DNA"/>
</dbReference>
<dbReference type="InterPro" id="IPR051396">
    <property type="entry name" value="Bact_Antivir_Def_Nuclease"/>
</dbReference>
<dbReference type="PANTHER" id="PTHR43581:SF2">
    <property type="entry name" value="EXCINUCLEASE ATPASE SUBUNIT"/>
    <property type="match status" value="1"/>
</dbReference>
<dbReference type="Proteomes" id="UP000321746">
    <property type="component" value="Unassembled WGS sequence"/>
</dbReference>
<sequence>MATFGPGNRNLAGNPELEKTFCDFEDALRVVLPESLGFQRLIVKIPDIILVTVSGEFVLDASSGGIMSLIDLVWQIFLYSRGKSEFTVVLDEPENHLHPSMQRSIIQSLVTAFPCAQFIIATHSPFVVSSVKDAFVYVLRYDVESSRDVRTVSSLLLDQFSRAGTASDILREALGVPVTMPMWAEEELHRIALDFRINDLTEASIGELRQRLQEAGLEEFYPEALSQVARQT</sequence>
<proteinExistence type="predicted"/>
<name>A0A511XQJ5_9PROT</name>
<comment type="caution">
    <text evidence="2">The sequence shown here is derived from an EMBL/GenBank/DDBJ whole genome shotgun (WGS) entry which is preliminary data.</text>
</comment>
<dbReference type="AlphaFoldDB" id="A0A511XQJ5"/>
<evidence type="ECO:0000259" key="1">
    <source>
        <dbReference type="Pfam" id="PF13304"/>
    </source>
</evidence>
<dbReference type="PANTHER" id="PTHR43581">
    <property type="entry name" value="ATP/GTP PHOSPHATASE"/>
    <property type="match status" value="1"/>
</dbReference>
<organism evidence="2 3">
    <name type="scientific">Acetobacter oeni</name>
    <dbReference type="NCBI Taxonomy" id="304077"/>
    <lineage>
        <taxon>Bacteria</taxon>
        <taxon>Pseudomonadati</taxon>
        <taxon>Pseudomonadota</taxon>
        <taxon>Alphaproteobacteria</taxon>
        <taxon>Acetobacterales</taxon>
        <taxon>Acetobacteraceae</taxon>
        <taxon>Acetobacter</taxon>
    </lineage>
</organism>
<dbReference type="InterPro" id="IPR027417">
    <property type="entry name" value="P-loop_NTPase"/>
</dbReference>
<dbReference type="GO" id="GO:0005524">
    <property type="term" value="F:ATP binding"/>
    <property type="evidence" value="ECO:0007669"/>
    <property type="project" value="InterPro"/>
</dbReference>
<gene>
    <name evidence="2" type="ORF">AOE01nite_34640</name>
</gene>
<protein>
    <recommendedName>
        <fullName evidence="1">ATPase AAA-type core domain-containing protein</fullName>
    </recommendedName>
</protein>
<keyword evidence="3" id="KW-1185">Reference proteome</keyword>
<dbReference type="SUPFAM" id="SSF52540">
    <property type="entry name" value="P-loop containing nucleoside triphosphate hydrolases"/>
    <property type="match status" value="1"/>
</dbReference>
<reference evidence="2 3" key="1">
    <citation type="submission" date="2019-07" db="EMBL/GenBank/DDBJ databases">
        <title>Whole genome shotgun sequence of Acetobacter oeni NBRC 105207.</title>
        <authorList>
            <person name="Hosoyama A."/>
            <person name="Uohara A."/>
            <person name="Ohji S."/>
            <person name="Ichikawa N."/>
        </authorList>
    </citation>
    <scope>NUCLEOTIDE SEQUENCE [LARGE SCALE GENOMIC DNA]</scope>
    <source>
        <strain evidence="2 3">NBRC 105207</strain>
    </source>
</reference>
<accession>A0A511XQJ5</accession>
<dbReference type="Gene3D" id="3.40.50.300">
    <property type="entry name" value="P-loop containing nucleotide triphosphate hydrolases"/>
    <property type="match status" value="1"/>
</dbReference>
<dbReference type="GO" id="GO:0016887">
    <property type="term" value="F:ATP hydrolysis activity"/>
    <property type="evidence" value="ECO:0007669"/>
    <property type="project" value="InterPro"/>
</dbReference>
<dbReference type="Pfam" id="PF13304">
    <property type="entry name" value="AAA_21"/>
    <property type="match status" value="1"/>
</dbReference>
<feature type="domain" description="ATPase AAA-type core" evidence="1">
    <location>
        <begin position="87"/>
        <end position="129"/>
    </location>
</feature>
<evidence type="ECO:0000313" key="3">
    <source>
        <dbReference type="Proteomes" id="UP000321746"/>
    </source>
</evidence>
<evidence type="ECO:0000313" key="2">
    <source>
        <dbReference type="EMBL" id="GEN65240.1"/>
    </source>
</evidence>
<dbReference type="InterPro" id="IPR003959">
    <property type="entry name" value="ATPase_AAA_core"/>
</dbReference>